<dbReference type="PRINTS" id="PR00371">
    <property type="entry name" value="FPNCR"/>
</dbReference>
<keyword evidence="8 13" id="KW-0521">NADP</keyword>
<feature type="binding site" evidence="13">
    <location>
        <begin position="423"/>
        <end position="426"/>
    </location>
    <ligand>
        <name>FAD</name>
        <dbReference type="ChEBI" id="CHEBI:57692"/>
    </ligand>
</feature>
<accession>A0ABD0KJN9</accession>
<name>A0ABD0KJN9_9CAEN</name>
<evidence type="ECO:0000256" key="7">
    <source>
        <dbReference type="ARBA" id="ARBA00022827"/>
    </source>
</evidence>
<dbReference type="SUPFAM" id="SSF52343">
    <property type="entry name" value="Ferredoxin reductase-like, C-terminal NADP-linked domain"/>
    <property type="match status" value="1"/>
</dbReference>
<dbReference type="GO" id="GO:0050660">
    <property type="term" value="F:flavin adenine dinucleotide binding"/>
    <property type="evidence" value="ECO:0007669"/>
    <property type="project" value="UniProtKB-UniRule"/>
</dbReference>
<dbReference type="Gene3D" id="2.40.30.10">
    <property type="entry name" value="Translation factors"/>
    <property type="match status" value="1"/>
</dbReference>
<comment type="catalytic activity">
    <reaction evidence="10">
        <text>2 oxidized [2Fe-2S]-[protein] + NADPH = 2 reduced [2Fe-2S]-[protein] + NADP(+) + H(+)</text>
        <dbReference type="Rhea" id="RHEA:67716"/>
        <dbReference type="Rhea" id="RHEA-COMP:17327"/>
        <dbReference type="Rhea" id="RHEA-COMP:17328"/>
        <dbReference type="ChEBI" id="CHEBI:15378"/>
        <dbReference type="ChEBI" id="CHEBI:33737"/>
        <dbReference type="ChEBI" id="CHEBI:33738"/>
        <dbReference type="ChEBI" id="CHEBI:57783"/>
        <dbReference type="ChEBI" id="CHEBI:58349"/>
    </reaction>
    <physiologicalReaction direction="left-to-right" evidence="10">
        <dbReference type="Rhea" id="RHEA:67717"/>
    </physiologicalReaction>
</comment>
<dbReference type="GO" id="GO:0010181">
    <property type="term" value="F:FMN binding"/>
    <property type="evidence" value="ECO:0007669"/>
    <property type="project" value="UniProtKB-UniRule"/>
</dbReference>
<gene>
    <name evidence="16" type="ORF">BaRGS_00021341</name>
</gene>
<feature type="domain" description="FAD-binding FR-type" evidence="15">
    <location>
        <begin position="213"/>
        <end position="452"/>
    </location>
</feature>
<keyword evidence="4 13" id="KW-0963">Cytoplasm</keyword>
<dbReference type="SUPFAM" id="SSF63380">
    <property type="entry name" value="Riboflavin synthase domain-like"/>
    <property type="match status" value="1"/>
</dbReference>
<evidence type="ECO:0000256" key="8">
    <source>
        <dbReference type="ARBA" id="ARBA00022857"/>
    </source>
</evidence>
<dbReference type="Gene3D" id="1.20.990.10">
    <property type="entry name" value="NADPH-cytochrome p450 Reductase, Chain A, domain 3"/>
    <property type="match status" value="1"/>
</dbReference>
<comment type="similarity">
    <text evidence="13">In the N-terminal section; belongs to the flavodoxin family.</text>
</comment>
<evidence type="ECO:0000313" key="16">
    <source>
        <dbReference type="EMBL" id="KAK7487379.1"/>
    </source>
</evidence>
<feature type="binding site" evidence="13">
    <location>
        <position position="133"/>
    </location>
    <ligand>
        <name>FMN</name>
        <dbReference type="ChEBI" id="CHEBI:58210"/>
    </ligand>
</feature>
<dbReference type="GO" id="GO:0016226">
    <property type="term" value="P:iron-sulfur cluster assembly"/>
    <property type="evidence" value="ECO:0007669"/>
    <property type="project" value="UniProtKB-UniRule"/>
</dbReference>
<comment type="cofactor">
    <cofactor evidence="2 13">
        <name>FAD</name>
        <dbReference type="ChEBI" id="CHEBI:57692"/>
    </cofactor>
</comment>
<dbReference type="InterPro" id="IPR023173">
    <property type="entry name" value="NADPH_Cyt_P450_Rdtase_alpha"/>
</dbReference>
<dbReference type="InterPro" id="IPR008254">
    <property type="entry name" value="Flavodoxin/NO_synth"/>
</dbReference>
<evidence type="ECO:0000256" key="1">
    <source>
        <dbReference type="ARBA" id="ARBA00001917"/>
    </source>
</evidence>
<dbReference type="GO" id="GO:0050661">
    <property type="term" value="F:NADP binding"/>
    <property type="evidence" value="ECO:0007669"/>
    <property type="project" value="UniProtKB-UniRule"/>
</dbReference>
<comment type="function">
    <text evidence="13">NADPH-dependent reductase which is a central component of the cytosolic iron-sulfur (Fe-S) protein assembly (CIA) machinery. Transfers electrons from NADPH via its FAD and FMN prosthetic groups to the [2Fe-2S] cluster of the anamorsin/DRE2 homolog, another key component of the CIA machinery. In turn, this reduced cluster provides electrons for assembly of cytosolic iron-sulfur cluster proteins.</text>
</comment>
<evidence type="ECO:0000313" key="17">
    <source>
        <dbReference type="Proteomes" id="UP001519460"/>
    </source>
</evidence>
<dbReference type="SUPFAM" id="SSF52218">
    <property type="entry name" value="Flavoproteins"/>
    <property type="match status" value="1"/>
</dbReference>
<dbReference type="GO" id="GO:0016651">
    <property type="term" value="F:oxidoreductase activity, acting on NAD(P)H"/>
    <property type="evidence" value="ECO:0007669"/>
    <property type="project" value="UniProtKB-UniRule"/>
</dbReference>
<evidence type="ECO:0000259" key="15">
    <source>
        <dbReference type="PROSITE" id="PS51384"/>
    </source>
</evidence>
<dbReference type="FunFam" id="3.40.50.80:FF:000030">
    <property type="entry name" value="NADPH-dependent diflavin oxidoreductase 1"/>
    <property type="match status" value="1"/>
</dbReference>
<reference evidence="16 17" key="1">
    <citation type="journal article" date="2023" name="Sci. Data">
        <title>Genome assembly of the Korean intertidal mud-creeper Batillaria attramentaria.</title>
        <authorList>
            <person name="Patra A.K."/>
            <person name="Ho P.T."/>
            <person name="Jun S."/>
            <person name="Lee S.J."/>
            <person name="Kim Y."/>
            <person name="Won Y.J."/>
        </authorList>
    </citation>
    <scope>NUCLEOTIDE SEQUENCE [LARGE SCALE GENOMIC DNA]</scope>
    <source>
        <strain evidence="16">Wonlab-2016</strain>
    </source>
</reference>
<dbReference type="InterPro" id="IPR039261">
    <property type="entry name" value="FNR_nucleotide-bd"/>
</dbReference>
<feature type="binding site" evidence="13">
    <location>
        <position position="564"/>
    </location>
    <ligand>
        <name>NADP(+)</name>
        <dbReference type="ChEBI" id="CHEBI:58349"/>
    </ligand>
</feature>
<dbReference type="GO" id="GO:0005829">
    <property type="term" value="C:cytosol"/>
    <property type="evidence" value="ECO:0007669"/>
    <property type="project" value="UniProtKB-ARBA"/>
</dbReference>
<evidence type="ECO:0000256" key="3">
    <source>
        <dbReference type="ARBA" id="ARBA00004496"/>
    </source>
</evidence>
<comment type="subcellular location">
    <subcellularLocation>
        <location evidence="3 13">Cytoplasm</location>
    </subcellularLocation>
</comment>
<keyword evidence="17" id="KW-1185">Reference proteome</keyword>
<dbReference type="PRINTS" id="PR00369">
    <property type="entry name" value="FLAVODOXIN"/>
</dbReference>
<comment type="similarity">
    <text evidence="13">In the C-terminal section; belongs to the flavoprotein pyridine nucleotide cytochrome reductase family.</text>
</comment>
<feature type="domain" description="Flavodoxin-like" evidence="14">
    <location>
        <begin position="7"/>
        <end position="151"/>
    </location>
</feature>
<dbReference type="InterPro" id="IPR028879">
    <property type="entry name" value="NDOR1"/>
</dbReference>
<keyword evidence="5 13" id="KW-0285">Flavoprotein</keyword>
<dbReference type="InterPro" id="IPR017927">
    <property type="entry name" value="FAD-bd_FR_type"/>
</dbReference>
<comment type="subunit">
    <text evidence="12">Interacts with CIAPIN1; as part of the cytosolic iron-sulfur (Fe-S) protein assembly (CIA) machinery. Interacts with DCPS.</text>
</comment>
<keyword evidence="7 13" id="KW-0274">FAD</keyword>
<feature type="binding site" evidence="13">
    <location>
        <begin position="527"/>
        <end position="531"/>
    </location>
    <ligand>
        <name>NADP(+)</name>
        <dbReference type="ChEBI" id="CHEBI:58349"/>
    </ligand>
</feature>
<feature type="binding site" evidence="13">
    <location>
        <begin position="389"/>
        <end position="392"/>
    </location>
    <ligand>
        <name>FAD</name>
        <dbReference type="ChEBI" id="CHEBI:57692"/>
    </ligand>
</feature>
<keyword evidence="9 13" id="KW-0560">Oxidoreductase</keyword>
<dbReference type="EC" id="1.18.1.-" evidence="13"/>
<comment type="cofactor">
    <cofactor evidence="1 13">
        <name>FMN</name>
        <dbReference type="ChEBI" id="CHEBI:58210"/>
    </cofactor>
</comment>
<dbReference type="Gene3D" id="3.40.50.360">
    <property type="match status" value="1"/>
</dbReference>
<evidence type="ECO:0000256" key="6">
    <source>
        <dbReference type="ARBA" id="ARBA00022643"/>
    </source>
</evidence>
<evidence type="ECO:0000259" key="14">
    <source>
        <dbReference type="PROSITE" id="PS50902"/>
    </source>
</evidence>
<dbReference type="GO" id="GO:0005634">
    <property type="term" value="C:nucleus"/>
    <property type="evidence" value="ECO:0007669"/>
    <property type="project" value="UniProtKB-ARBA"/>
</dbReference>
<feature type="binding site" evidence="13">
    <location>
        <begin position="13"/>
        <end position="18"/>
    </location>
    <ligand>
        <name>FMN</name>
        <dbReference type="ChEBI" id="CHEBI:58210"/>
    </ligand>
</feature>
<feature type="binding site" evidence="13">
    <location>
        <begin position="60"/>
        <end position="63"/>
    </location>
    <ligand>
        <name>FMN</name>
        <dbReference type="ChEBI" id="CHEBI:58210"/>
    </ligand>
</feature>
<dbReference type="EMBL" id="JACVVK020000165">
    <property type="protein sequence ID" value="KAK7487379.1"/>
    <property type="molecule type" value="Genomic_DNA"/>
</dbReference>
<protein>
    <recommendedName>
        <fullName evidence="13">NADPH-dependent diflavin oxidoreductase 1</fullName>
        <ecNumber evidence="13">1.18.1.-</ecNumber>
    </recommendedName>
    <alternativeName>
        <fullName evidence="13">NADPH-dependent FMN and FAD-containing oxidoreductase</fullName>
    </alternativeName>
</protein>
<dbReference type="Pfam" id="PF00667">
    <property type="entry name" value="FAD_binding_1"/>
    <property type="match status" value="1"/>
</dbReference>
<evidence type="ECO:0000256" key="4">
    <source>
        <dbReference type="ARBA" id="ARBA00022490"/>
    </source>
</evidence>
<sequence>MGETRRLLILYGSQTGTAQDVAERIGREARRRLFAVKVVALDSYPVAELIREQLVVFVCATTGQGDPPDNMKMFWRFIMRRNLPGNSLAGVSFAVLGLGDSSYQKFNFVAKKLHKRLEQLGGQPVLKPALSDEQHELGQDAVIDPWVTSLWDRLLQLSPLPPGAEIISADVRPAARYLVRFIGEEHASPQTDFTVNKEQTAAEGVTKEAPSQACPFLAPLLSSNRVTAPDHFQDVRLVRLDVSRSSVSYSPGDVVMVQPQNLPDRVEQFLMHMGLDGSRTFYLQQSDPDIPLPTTLPQPCTVEQLVREYLDIGSVPRRSFFEMLSYFAEDELEKEKLQEFCTPESQDDLYSYCNRVRRTILEVLQDFRLSSQRVPFEYLFDLIPPVQPRAFSIASSPKAHPGEIHILMAVVRYRTKLHQPRQGVCSTWLASLTPGAEVKVPIWVKRGTIVFPRDESTPVVMVGPGTGVAPFRSFIHERVADGVGGNYLFFGCRGKERDFYCQEEWSRMEEKQLLQLFTAFSRDQEEKIYVQDKIRENGPLIWRLLNEQSAHFFIAGNAKRMPDDVRASVRDMVQLHGQMTEQEADTFLESLERNRRWQVEAWS</sequence>
<dbReference type="PROSITE" id="PS51384">
    <property type="entry name" value="FAD_FR"/>
    <property type="match status" value="1"/>
</dbReference>
<organism evidence="16 17">
    <name type="scientific">Batillaria attramentaria</name>
    <dbReference type="NCBI Taxonomy" id="370345"/>
    <lineage>
        <taxon>Eukaryota</taxon>
        <taxon>Metazoa</taxon>
        <taxon>Spiralia</taxon>
        <taxon>Lophotrochozoa</taxon>
        <taxon>Mollusca</taxon>
        <taxon>Gastropoda</taxon>
        <taxon>Caenogastropoda</taxon>
        <taxon>Sorbeoconcha</taxon>
        <taxon>Cerithioidea</taxon>
        <taxon>Batillariidae</taxon>
        <taxon>Batillaria</taxon>
    </lineage>
</organism>
<dbReference type="PANTHER" id="PTHR19384:SF10">
    <property type="entry name" value="NADPH-DEPENDENT DIFLAVIN OXIDOREDUCTASE 1"/>
    <property type="match status" value="1"/>
</dbReference>
<dbReference type="InterPro" id="IPR003097">
    <property type="entry name" value="CysJ-like_FAD-binding"/>
</dbReference>
<dbReference type="FunFam" id="3.40.50.360:FF:000015">
    <property type="entry name" value="NADPH-dependent diflavin oxidoreductase 1"/>
    <property type="match status" value="1"/>
</dbReference>
<dbReference type="PANTHER" id="PTHR19384">
    <property type="entry name" value="NITRIC OXIDE SYNTHASE-RELATED"/>
    <property type="match status" value="1"/>
</dbReference>
<dbReference type="InterPro" id="IPR001433">
    <property type="entry name" value="OxRdtase_FAD/NAD-bd"/>
</dbReference>
<keyword evidence="6 13" id="KW-0288">FMN</keyword>
<feature type="binding site" evidence="13">
    <location>
        <begin position="521"/>
        <end position="522"/>
    </location>
    <ligand>
        <name>NADP(+)</name>
        <dbReference type="ChEBI" id="CHEBI:58349"/>
    </ligand>
</feature>
<dbReference type="Gene3D" id="3.40.50.80">
    <property type="entry name" value="Nucleotide-binding domain of ferredoxin-NADP reductase (FNR) module"/>
    <property type="match status" value="1"/>
</dbReference>
<proteinExistence type="inferred from homology"/>
<dbReference type="Proteomes" id="UP001519460">
    <property type="component" value="Unassembled WGS sequence"/>
</dbReference>
<comment type="function">
    <text evidence="11">NADPH-dependent reductase which is a central component of the cytosolic iron-sulfur (Fe-S) protein assembly (CIA) machinery. Transfers electrons from NADPH via its FAD and FMN prosthetic groups to the [2Fe-2S] cluster of CIAPIN1, another key component of the CIA machinery. In turn, this reduced cluster provides electrons for assembly of cytosolic iron-sulfur cluster proteins. It can also reduce the [2Fe-2S] cluster of CISD1 and activate this protein implicated in Fe/S cluster repair. In vitro can fully activate methionine synthase/MTR in the presence of soluble cytochrome b5/CYB5A.</text>
</comment>
<comment type="caution">
    <text evidence="16">The sequence shown here is derived from an EMBL/GenBank/DDBJ whole genome shotgun (WGS) entry which is preliminary data.</text>
</comment>
<evidence type="ECO:0000256" key="12">
    <source>
        <dbReference type="ARBA" id="ARBA00063044"/>
    </source>
</evidence>
<dbReference type="PROSITE" id="PS50902">
    <property type="entry name" value="FLAVODOXIN_LIKE"/>
    <property type="match status" value="1"/>
</dbReference>
<dbReference type="InterPro" id="IPR001709">
    <property type="entry name" value="Flavoprot_Pyr_Nucl_cyt_Rdtase"/>
</dbReference>
<dbReference type="InterPro" id="IPR029039">
    <property type="entry name" value="Flavoprotein-like_sf"/>
</dbReference>
<evidence type="ECO:0000256" key="13">
    <source>
        <dbReference type="HAMAP-Rule" id="MF_03178"/>
    </source>
</evidence>
<dbReference type="Pfam" id="PF00175">
    <property type="entry name" value="NAD_binding_1"/>
    <property type="match status" value="1"/>
</dbReference>
<dbReference type="HAMAP" id="MF_03178">
    <property type="entry name" value="NDOR1"/>
    <property type="match status" value="1"/>
</dbReference>
<evidence type="ECO:0000256" key="10">
    <source>
        <dbReference type="ARBA" id="ARBA00052174"/>
    </source>
</evidence>
<dbReference type="InterPro" id="IPR017938">
    <property type="entry name" value="Riboflavin_synthase-like_b-brl"/>
</dbReference>
<feature type="binding site" evidence="13">
    <location>
        <position position="602"/>
    </location>
    <ligand>
        <name>FAD</name>
        <dbReference type="ChEBI" id="CHEBI:57692"/>
    </ligand>
</feature>
<dbReference type="InterPro" id="IPR001094">
    <property type="entry name" value="Flavdoxin-like"/>
</dbReference>
<feature type="binding site" evidence="13">
    <location>
        <position position="357"/>
    </location>
    <ligand>
        <name>FAD</name>
        <dbReference type="ChEBI" id="CHEBI:57692"/>
    </ligand>
</feature>
<evidence type="ECO:0000256" key="2">
    <source>
        <dbReference type="ARBA" id="ARBA00001974"/>
    </source>
</evidence>
<dbReference type="Pfam" id="PF00258">
    <property type="entry name" value="Flavodoxin_1"/>
    <property type="match status" value="1"/>
</dbReference>
<dbReference type="FunFam" id="1.20.990.10:FF:000008">
    <property type="entry name" value="NADPH-dependent diflavin oxidoreductase 1"/>
    <property type="match status" value="1"/>
</dbReference>
<feature type="binding site" evidence="13">
    <location>
        <begin position="98"/>
        <end position="107"/>
    </location>
    <ligand>
        <name>FMN</name>
        <dbReference type="ChEBI" id="CHEBI:58210"/>
    </ligand>
</feature>
<evidence type="ECO:0000256" key="5">
    <source>
        <dbReference type="ARBA" id="ARBA00022630"/>
    </source>
</evidence>
<evidence type="ECO:0000256" key="11">
    <source>
        <dbReference type="ARBA" id="ARBA00059862"/>
    </source>
</evidence>
<dbReference type="AlphaFoldDB" id="A0ABD0KJN9"/>
<feature type="binding site" evidence="13">
    <location>
        <position position="466"/>
    </location>
    <ligand>
        <name>NADP(+)</name>
        <dbReference type="ChEBI" id="CHEBI:58349"/>
    </ligand>
</feature>
<evidence type="ECO:0000256" key="9">
    <source>
        <dbReference type="ARBA" id="ARBA00023002"/>
    </source>
</evidence>
<comment type="similarity">
    <text evidence="13">Belongs to the NADPH-dependent diflavin oxidoreductase NDOR1 family.</text>
</comment>